<dbReference type="InterPro" id="IPR036063">
    <property type="entry name" value="Smr_dom_sf"/>
</dbReference>
<evidence type="ECO:0000313" key="4">
    <source>
        <dbReference type="RefSeq" id="XP_030387417.1"/>
    </source>
</evidence>
<proteinExistence type="predicted"/>
<dbReference type="GO" id="GO:0005634">
    <property type="term" value="C:nucleus"/>
    <property type="evidence" value="ECO:0007669"/>
    <property type="project" value="TreeGrafter"/>
</dbReference>
<dbReference type="Pfam" id="PF08590">
    <property type="entry name" value="DUF1771"/>
    <property type="match status" value="1"/>
</dbReference>
<dbReference type="InterPro" id="IPR002625">
    <property type="entry name" value="Smr_dom"/>
</dbReference>
<dbReference type="AlphaFoldDB" id="A0A6J2UJN0"/>
<dbReference type="Pfam" id="PF13671">
    <property type="entry name" value="AAA_33"/>
    <property type="match status" value="1"/>
</dbReference>
<feature type="region of interest" description="Disordered" evidence="1">
    <location>
        <begin position="703"/>
        <end position="740"/>
    </location>
</feature>
<dbReference type="CDD" id="cd14279">
    <property type="entry name" value="CUE"/>
    <property type="match status" value="1"/>
</dbReference>
<dbReference type="PROSITE" id="PS50828">
    <property type="entry name" value="SMR"/>
    <property type="match status" value="1"/>
</dbReference>
<dbReference type="SUPFAM" id="SSF52540">
    <property type="entry name" value="P-loop containing nucleoside triphosphate hydrolases"/>
    <property type="match status" value="1"/>
</dbReference>
<dbReference type="OrthoDB" id="3231855at2759"/>
<dbReference type="PANTHER" id="PTHR46535:SF1">
    <property type="entry name" value="NEDD4-BINDING PROTEIN 2"/>
    <property type="match status" value="1"/>
</dbReference>
<dbReference type="GO" id="GO:0004519">
    <property type="term" value="F:endonuclease activity"/>
    <property type="evidence" value="ECO:0007669"/>
    <property type="project" value="TreeGrafter"/>
</dbReference>
<dbReference type="InterPro" id="IPR013899">
    <property type="entry name" value="DUF1771"/>
</dbReference>
<feature type="compositionally biased region" description="Polar residues" evidence="1">
    <location>
        <begin position="711"/>
        <end position="737"/>
    </location>
</feature>
<protein>
    <submittedName>
        <fullName evidence="4">NEDD4-binding protein 2 isoform X1</fullName>
    </submittedName>
</protein>
<evidence type="ECO:0000259" key="2">
    <source>
        <dbReference type="PROSITE" id="PS50828"/>
    </source>
</evidence>
<dbReference type="SMART" id="SM00463">
    <property type="entry name" value="SMR"/>
    <property type="match status" value="1"/>
</dbReference>
<gene>
    <name evidence="4" type="primary">LOC115634024</name>
</gene>
<dbReference type="Proteomes" id="UP000504634">
    <property type="component" value="Unplaced"/>
</dbReference>
<keyword evidence="3" id="KW-1185">Reference proteome</keyword>
<evidence type="ECO:0000256" key="1">
    <source>
        <dbReference type="SAM" id="MobiDB-lite"/>
    </source>
</evidence>
<organism evidence="3 4">
    <name type="scientific">Drosophila lebanonensis</name>
    <name type="common">Fruit fly</name>
    <name type="synonym">Scaptodrosophila lebanonensis</name>
    <dbReference type="NCBI Taxonomy" id="7225"/>
    <lineage>
        <taxon>Eukaryota</taxon>
        <taxon>Metazoa</taxon>
        <taxon>Ecdysozoa</taxon>
        <taxon>Arthropoda</taxon>
        <taxon>Hexapoda</taxon>
        <taxon>Insecta</taxon>
        <taxon>Pterygota</taxon>
        <taxon>Neoptera</taxon>
        <taxon>Endopterygota</taxon>
        <taxon>Diptera</taxon>
        <taxon>Brachycera</taxon>
        <taxon>Muscomorpha</taxon>
        <taxon>Ephydroidea</taxon>
        <taxon>Drosophilidae</taxon>
        <taxon>Scaptodrosophila</taxon>
    </lineage>
</organism>
<reference evidence="4" key="1">
    <citation type="submission" date="2025-08" db="UniProtKB">
        <authorList>
            <consortium name="RefSeq"/>
        </authorList>
    </citation>
    <scope>IDENTIFICATION</scope>
    <source>
        <strain evidence="4">11010-0011.00</strain>
        <tissue evidence="4">Whole body</tissue>
    </source>
</reference>
<dbReference type="InterPro" id="IPR052772">
    <property type="entry name" value="Endo/PolyKinase_Domain-Protein"/>
</dbReference>
<feature type="domain" description="Smr" evidence="2">
    <location>
        <begin position="823"/>
        <end position="903"/>
    </location>
</feature>
<dbReference type="InterPro" id="IPR027417">
    <property type="entry name" value="P-loop_NTPase"/>
</dbReference>
<accession>A0A6J2UJN0</accession>
<feature type="region of interest" description="Disordered" evidence="1">
    <location>
        <begin position="415"/>
        <end position="444"/>
    </location>
</feature>
<dbReference type="RefSeq" id="XP_030387417.1">
    <property type="nucleotide sequence ID" value="XM_030531557.1"/>
</dbReference>
<dbReference type="Gene3D" id="3.40.50.300">
    <property type="entry name" value="P-loop containing nucleotide triphosphate hydrolases"/>
    <property type="match status" value="1"/>
</dbReference>
<dbReference type="PANTHER" id="PTHR46535">
    <property type="entry name" value="NEDD4-BINDING PROTEIN 2"/>
    <property type="match status" value="1"/>
</dbReference>
<dbReference type="SUPFAM" id="SSF160443">
    <property type="entry name" value="SMR domain-like"/>
    <property type="match status" value="1"/>
</dbReference>
<name>A0A6J2UJN0_DROLE</name>
<evidence type="ECO:0000313" key="3">
    <source>
        <dbReference type="Proteomes" id="UP000504634"/>
    </source>
</evidence>
<dbReference type="Gene3D" id="3.30.1370.110">
    <property type="match status" value="1"/>
</dbReference>
<dbReference type="GeneID" id="115634024"/>
<sequence>MEMAGNSAEIETDISHHEGLQICQPEEVQKSNNNMDTSRKYASLPATMPLRMCDSSHHCNSTYNKRISDICAKVASGQRLMIIMRGAPGSGKSTLAAWLLGQTELLENYKLSDFVHSTDDYFYRNGVYQFDRNLLTDAHDWNKKRVHQKASDGWSPIIIDNTNTKIWEMRPYVHIAVQYGYLLEILEPQTGWSKSASKLSQKTVHEVPRENIQRMLDGYESATVPELLELIKSTNYIPQIRLRPPPPMVSDSKLPLLSTKKDQEQISTAESSKLNANAQSYVPACKDQPEVKPEKAPSREKSLLDLLRDDADKPSEIQAPPTEDVNAPQILQRHGLNCCNEHKQFVLLRQMYPNKQLTGLWDLFVKCNGEVSWAVDILLKEDELNKTTEYGQEAFEDDTEPFKCNCSKSANAHHKPLQAKLDKSVSDTTSKPLPQRQQRSRRSNLDANKELQLQIENCFVLGDEQYSEHTRKIRDVRNGILDNSLPFVLENEGVVAAETEMEEEAEAEYEEDNSLLEIDLGEELVAQLRNTFKWEGTLGEVLPPQEQVVNKVFMPRTLAKQLYILWVESIYNQLEEQRHQTLRDDEQFARLLKHPQYADCSESPSNVTELLDMELAWSIYKSEQQAAQQAACSQPNDIATHLTKMKLCEKFPDVPSDTLLEVFAATGNNYSQTVEVLDSNVHSKLSHTELFEQAILEREKLTEQVAEHQKQQLSGSSSGHTPGGQTMTSSGGNNKSPQLHEEAKCAALRDFEETRNLAAHHAQLKAECYLKAKQAVQQGNSGVAIYYSEIAQLHKQKIDVFNHRAANCIMEVHKHTQNNPDLLDLHYLHALEAVSCLDLFLDRHITQLRNSTRVYKHVFIITGRGLHSANGVSTIKNKVKARLVERRLRWHEVNPGLLKVKIFSASRHSKNF</sequence>
<dbReference type="SMART" id="SM01162">
    <property type="entry name" value="DUF1771"/>
    <property type="match status" value="1"/>
</dbReference>